<evidence type="ECO:0000256" key="1">
    <source>
        <dbReference type="ARBA" id="ARBA00006295"/>
    </source>
</evidence>
<dbReference type="GO" id="GO:0005694">
    <property type="term" value="C:chromosome"/>
    <property type="evidence" value="ECO:0007669"/>
    <property type="project" value="TreeGrafter"/>
</dbReference>
<dbReference type="AlphaFoldDB" id="A0A3B0UJZ9"/>
<protein>
    <submittedName>
        <fullName evidence="5">Chromosome (Plasmid) partitioning protein ParB</fullName>
    </submittedName>
</protein>
<name>A0A3B0UJZ9_9ZZZZ</name>
<dbReference type="CDD" id="cd16393">
    <property type="entry name" value="SPO0J_N"/>
    <property type="match status" value="1"/>
</dbReference>
<dbReference type="Pfam" id="PF02195">
    <property type="entry name" value="ParB_N"/>
    <property type="match status" value="1"/>
</dbReference>
<evidence type="ECO:0000259" key="4">
    <source>
        <dbReference type="SMART" id="SM00470"/>
    </source>
</evidence>
<dbReference type="EMBL" id="UOEU01000224">
    <property type="protein sequence ID" value="VAW31461.1"/>
    <property type="molecule type" value="Genomic_DNA"/>
</dbReference>
<evidence type="ECO:0000313" key="5">
    <source>
        <dbReference type="EMBL" id="VAW31461.1"/>
    </source>
</evidence>
<dbReference type="InterPro" id="IPR004437">
    <property type="entry name" value="ParB/RepB/Spo0J"/>
</dbReference>
<dbReference type="InterPro" id="IPR057240">
    <property type="entry name" value="ParB_dimer_C"/>
</dbReference>
<dbReference type="GO" id="GO:0007059">
    <property type="term" value="P:chromosome segregation"/>
    <property type="evidence" value="ECO:0007669"/>
    <property type="project" value="UniProtKB-KW"/>
</dbReference>
<dbReference type="Gene3D" id="3.90.1530.30">
    <property type="match status" value="1"/>
</dbReference>
<dbReference type="InterPro" id="IPR041468">
    <property type="entry name" value="HTH_ParB/Spo0J"/>
</dbReference>
<dbReference type="InterPro" id="IPR003115">
    <property type="entry name" value="ParB_N"/>
</dbReference>
<keyword evidence="2" id="KW-0159">Chromosome partition</keyword>
<dbReference type="FunFam" id="3.90.1530.30:FF:000001">
    <property type="entry name" value="Chromosome partitioning protein ParB"/>
    <property type="match status" value="1"/>
</dbReference>
<dbReference type="SMART" id="SM00470">
    <property type="entry name" value="ParB"/>
    <property type="match status" value="1"/>
</dbReference>
<dbReference type="Pfam" id="PF23552">
    <property type="entry name" value="ParB_C"/>
    <property type="match status" value="1"/>
</dbReference>
<dbReference type="InterPro" id="IPR036086">
    <property type="entry name" value="ParB/Sulfiredoxin_sf"/>
</dbReference>
<feature type="domain" description="ParB-like N-terminal" evidence="4">
    <location>
        <begin position="29"/>
        <end position="118"/>
    </location>
</feature>
<comment type="similarity">
    <text evidence="1">Belongs to the ParB family.</text>
</comment>
<gene>
    <name evidence="5" type="ORF">MNBD_CHLOROFLEXI01-4997</name>
</gene>
<dbReference type="PANTHER" id="PTHR33375">
    <property type="entry name" value="CHROMOSOME-PARTITIONING PROTEIN PARB-RELATED"/>
    <property type="match status" value="1"/>
</dbReference>
<dbReference type="NCBIfam" id="TIGR00180">
    <property type="entry name" value="parB_part"/>
    <property type="match status" value="1"/>
</dbReference>
<proteinExistence type="inferred from homology"/>
<organism evidence="5">
    <name type="scientific">hydrothermal vent metagenome</name>
    <dbReference type="NCBI Taxonomy" id="652676"/>
    <lineage>
        <taxon>unclassified sequences</taxon>
        <taxon>metagenomes</taxon>
        <taxon>ecological metagenomes</taxon>
    </lineage>
</organism>
<dbReference type="SUPFAM" id="SSF109709">
    <property type="entry name" value="KorB DNA-binding domain-like"/>
    <property type="match status" value="1"/>
</dbReference>
<sequence>MSKKRGLGRGLGALIPSDHMAAAEEGGVRVVPVTAVSPNPRQPRISMDAQKLAELADSIKEHGLIQPLIVTQADNGYTLIAGERRWRACQLAGFQEVPVVVKEATPQQMLELAIIENVQRADLNPLEEANAYQQLAEDFGFTHEQIGQRMGKGRTTITNLIRLLGLPNNIQEAVANGRISGAHGRALLPLPNATMQSNVMNDIIKFNLSVRQVEARVTNLMAAKKPKSKPRPSLPAELEALQTQFQNRLGTKVNIEKGGKSKGKVIIHYYSDEELQAVYNAIIGDK</sequence>
<dbReference type="Gene3D" id="1.10.10.2830">
    <property type="match status" value="1"/>
</dbReference>
<dbReference type="GO" id="GO:0045881">
    <property type="term" value="P:positive regulation of sporulation resulting in formation of a cellular spore"/>
    <property type="evidence" value="ECO:0007669"/>
    <property type="project" value="TreeGrafter"/>
</dbReference>
<dbReference type="PANTHER" id="PTHR33375:SF1">
    <property type="entry name" value="CHROMOSOME-PARTITIONING PROTEIN PARB-RELATED"/>
    <property type="match status" value="1"/>
</dbReference>
<evidence type="ECO:0000256" key="2">
    <source>
        <dbReference type="ARBA" id="ARBA00022829"/>
    </source>
</evidence>
<dbReference type="Pfam" id="PF17762">
    <property type="entry name" value="HTH_ParB"/>
    <property type="match status" value="1"/>
</dbReference>
<dbReference type="FunFam" id="1.10.10.2830:FF:000001">
    <property type="entry name" value="Chromosome partitioning protein ParB"/>
    <property type="match status" value="1"/>
</dbReference>
<dbReference type="InterPro" id="IPR050336">
    <property type="entry name" value="Chromosome_partition/occlusion"/>
</dbReference>
<accession>A0A3B0UJZ9</accession>
<keyword evidence="3" id="KW-0238">DNA-binding</keyword>
<evidence type="ECO:0000256" key="3">
    <source>
        <dbReference type="ARBA" id="ARBA00023125"/>
    </source>
</evidence>
<dbReference type="GO" id="GO:0003677">
    <property type="term" value="F:DNA binding"/>
    <property type="evidence" value="ECO:0007669"/>
    <property type="project" value="UniProtKB-KW"/>
</dbReference>
<reference evidence="5" key="1">
    <citation type="submission" date="2018-06" db="EMBL/GenBank/DDBJ databases">
        <authorList>
            <person name="Zhirakovskaya E."/>
        </authorList>
    </citation>
    <scope>NUCLEOTIDE SEQUENCE</scope>
</reference>
<dbReference type="SUPFAM" id="SSF110849">
    <property type="entry name" value="ParB/Sulfiredoxin"/>
    <property type="match status" value="1"/>
</dbReference>